<evidence type="ECO:0000313" key="1">
    <source>
        <dbReference type="EMBL" id="MCH6265313.1"/>
    </source>
</evidence>
<sequence>MSLKSASIEHFNEFSQFTSLTEFNHHIEQWLLEHKADFSKGELVGLKRLVRFAAKIPGVCNAKIGTILKAIHSEFHDNGISRSTFKRMVLKAKELGIITVYETERKNGSQTCNLYVFNRFPANEPPKP</sequence>
<dbReference type="EMBL" id="JAGYPE020000009">
    <property type="protein sequence ID" value="MCH6265313.1"/>
    <property type="molecule type" value="Genomic_DNA"/>
</dbReference>
<evidence type="ECO:0000313" key="2">
    <source>
        <dbReference type="Proteomes" id="UP000677265"/>
    </source>
</evidence>
<dbReference type="Proteomes" id="UP000677265">
    <property type="component" value="Unassembled WGS sequence"/>
</dbReference>
<accession>A0A9J6MMF2</accession>
<comment type="caution">
    <text evidence="1">The sequence shown here is derived from an EMBL/GenBank/DDBJ whole genome shotgun (WGS) entry which is preliminary data.</text>
</comment>
<proteinExistence type="predicted"/>
<dbReference type="RefSeq" id="WP_241113758.1">
    <property type="nucleotide sequence ID" value="NZ_JAGYPE020000009.1"/>
</dbReference>
<dbReference type="AlphaFoldDB" id="A0A9J6MMF2"/>
<gene>
    <name evidence="1" type="ORF">KHB02_007200</name>
</gene>
<protein>
    <submittedName>
        <fullName evidence="1">Uncharacterized protein</fullName>
    </submittedName>
</protein>
<keyword evidence="2" id="KW-1185">Reference proteome</keyword>
<reference evidence="1 2" key="1">
    <citation type="submission" date="2022-03" db="EMBL/GenBank/DDBJ databases">
        <title>Novel Bacillus species.</title>
        <authorList>
            <person name="Liu G."/>
        </authorList>
    </citation>
    <scope>NUCLEOTIDE SEQUENCE [LARGE SCALE GENOMIC DNA]</scope>
    <source>
        <strain evidence="1 2">FJAT-50051</strain>
    </source>
</reference>
<organism evidence="1 2">
    <name type="scientific">Neobacillus citreus</name>
    <dbReference type="NCBI Taxonomy" id="2833578"/>
    <lineage>
        <taxon>Bacteria</taxon>
        <taxon>Bacillati</taxon>
        <taxon>Bacillota</taxon>
        <taxon>Bacilli</taxon>
        <taxon>Bacillales</taxon>
        <taxon>Bacillaceae</taxon>
        <taxon>Neobacillus</taxon>
    </lineage>
</organism>
<name>A0A9J6MMF2_9BACI</name>